<feature type="domain" description="Cadherin" evidence="18">
    <location>
        <begin position="1201"/>
        <end position="1303"/>
    </location>
</feature>
<dbReference type="CDD" id="cd11304">
    <property type="entry name" value="Cadherin_repeat"/>
    <property type="match status" value="27"/>
</dbReference>
<dbReference type="GO" id="GO:0005509">
    <property type="term" value="F:calcium ion binding"/>
    <property type="evidence" value="ECO:0007669"/>
    <property type="project" value="UniProtKB-UniRule"/>
</dbReference>
<feature type="compositionally biased region" description="Low complexity" evidence="16">
    <location>
        <begin position="3237"/>
        <end position="3258"/>
    </location>
</feature>
<dbReference type="SUPFAM" id="SSF49313">
    <property type="entry name" value="Cadherin-like"/>
    <property type="match status" value="27"/>
</dbReference>
<evidence type="ECO:0000256" key="12">
    <source>
        <dbReference type="ARBA" id="ARBA00023180"/>
    </source>
</evidence>
<dbReference type="PROSITE" id="PS00232">
    <property type="entry name" value="CADHERIN_1"/>
    <property type="match status" value="12"/>
</dbReference>
<feature type="domain" description="Cadherin" evidence="18">
    <location>
        <begin position="247"/>
        <end position="357"/>
    </location>
</feature>
<feature type="compositionally biased region" description="Polar residues" evidence="16">
    <location>
        <begin position="3322"/>
        <end position="3335"/>
    </location>
</feature>
<feature type="domain" description="Cadherin" evidence="18">
    <location>
        <begin position="1098"/>
        <end position="1200"/>
    </location>
</feature>
<evidence type="ECO:0000313" key="20">
    <source>
        <dbReference type="Proteomes" id="UP000225706"/>
    </source>
</evidence>
<feature type="domain" description="Cadherin" evidence="18">
    <location>
        <begin position="1730"/>
        <end position="1833"/>
    </location>
</feature>
<feature type="domain" description="Cadherin" evidence="18">
    <location>
        <begin position="2560"/>
        <end position="2664"/>
    </location>
</feature>
<gene>
    <name evidence="19" type="primary">ds</name>
    <name evidence="19" type="ORF">AWC38_SpisGene14725</name>
</gene>
<dbReference type="GO" id="GO:0048729">
    <property type="term" value="P:tissue morphogenesis"/>
    <property type="evidence" value="ECO:0007669"/>
    <property type="project" value="UniProtKB-ARBA"/>
</dbReference>
<evidence type="ECO:0000256" key="7">
    <source>
        <dbReference type="ARBA" id="ARBA00022837"/>
    </source>
</evidence>
<dbReference type="GO" id="GO:0007156">
    <property type="term" value="P:homophilic cell adhesion via plasma membrane adhesion molecules"/>
    <property type="evidence" value="ECO:0007669"/>
    <property type="project" value="InterPro"/>
</dbReference>
<evidence type="ECO:0000256" key="2">
    <source>
        <dbReference type="ARBA" id="ARBA00022475"/>
    </source>
</evidence>
<dbReference type="EMBL" id="LSMT01000302">
    <property type="protein sequence ID" value="PFX20816.1"/>
    <property type="molecule type" value="Genomic_DNA"/>
</dbReference>
<dbReference type="STRING" id="50429.A0A2B4RUG8"/>
<keyword evidence="7 13" id="KW-0106">Calcium</keyword>
<evidence type="ECO:0000256" key="14">
    <source>
        <dbReference type="RuleBase" id="RU003318"/>
    </source>
</evidence>
<feature type="domain" description="Cadherin" evidence="18">
    <location>
        <begin position="578"/>
        <end position="680"/>
    </location>
</feature>
<dbReference type="InterPro" id="IPR027397">
    <property type="entry name" value="Catenin-bd_sf"/>
</dbReference>
<evidence type="ECO:0000256" key="10">
    <source>
        <dbReference type="ARBA" id="ARBA00023136"/>
    </source>
</evidence>
<feature type="domain" description="Cadherin" evidence="18">
    <location>
        <begin position="1409"/>
        <end position="1517"/>
    </location>
</feature>
<organism evidence="19 20">
    <name type="scientific">Stylophora pistillata</name>
    <name type="common">Smooth cauliflower coral</name>
    <dbReference type="NCBI Taxonomy" id="50429"/>
    <lineage>
        <taxon>Eukaryota</taxon>
        <taxon>Metazoa</taxon>
        <taxon>Cnidaria</taxon>
        <taxon>Anthozoa</taxon>
        <taxon>Hexacorallia</taxon>
        <taxon>Scleractinia</taxon>
        <taxon>Astrocoeniina</taxon>
        <taxon>Pocilloporidae</taxon>
        <taxon>Stylophora</taxon>
    </lineage>
</organism>
<evidence type="ECO:0000256" key="5">
    <source>
        <dbReference type="ARBA" id="ARBA00022729"/>
    </source>
</evidence>
<evidence type="ECO:0000256" key="17">
    <source>
        <dbReference type="SAM" id="Phobius"/>
    </source>
</evidence>
<dbReference type="PANTHER" id="PTHR24027">
    <property type="entry name" value="CADHERIN-23"/>
    <property type="match status" value="1"/>
</dbReference>
<evidence type="ECO:0000256" key="4">
    <source>
        <dbReference type="ARBA" id="ARBA00022692"/>
    </source>
</evidence>
<evidence type="ECO:0000256" key="3">
    <source>
        <dbReference type="ARBA" id="ARBA00022536"/>
    </source>
</evidence>
<evidence type="ECO:0000256" key="16">
    <source>
        <dbReference type="SAM" id="MobiDB-lite"/>
    </source>
</evidence>
<comment type="subcellular location">
    <subcellularLocation>
        <location evidence="1 14">Cell membrane</location>
        <topology evidence="1 14">Single-pass type I membrane protein</topology>
    </subcellularLocation>
</comment>
<evidence type="ECO:0000313" key="19">
    <source>
        <dbReference type="EMBL" id="PFX20816.1"/>
    </source>
</evidence>
<evidence type="ECO:0000256" key="13">
    <source>
        <dbReference type="PROSITE-ProRule" id="PRU00043"/>
    </source>
</evidence>
<dbReference type="Pfam" id="PF00028">
    <property type="entry name" value="Cadherin"/>
    <property type="match status" value="24"/>
</dbReference>
<protein>
    <submittedName>
        <fullName evidence="19">Protein dachsous</fullName>
    </submittedName>
</protein>
<feature type="domain" description="Cadherin" evidence="18">
    <location>
        <begin position="994"/>
        <end position="1097"/>
    </location>
</feature>
<feature type="domain" description="Cadherin" evidence="18">
    <location>
        <begin position="368"/>
        <end position="468"/>
    </location>
</feature>
<dbReference type="GO" id="GO:0045296">
    <property type="term" value="F:cadherin binding"/>
    <property type="evidence" value="ECO:0007669"/>
    <property type="project" value="TreeGrafter"/>
</dbReference>
<keyword evidence="6" id="KW-0677">Repeat</keyword>
<evidence type="ECO:0000256" key="6">
    <source>
        <dbReference type="ARBA" id="ARBA00022737"/>
    </source>
</evidence>
<evidence type="ECO:0000256" key="1">
    <source>
        <dbReference type="ARBA" id="ARBA00004251"/>
    </source>
</evidence>
<keyword evidence="10 17" id="KW-0472">Membrane</keyword>
<dbReference type="GO" id="GO:0048731">
    <property type="term" value="P:system development"/>
    <property type="evidence" value="ECO:0007669"/>
    <property type="project" value="UniProtKB-ARBA"/>
</dbReference>
<dbReference type="InterPro" id="IPR039808">
    <property type="entry name" value="Cadherin"/>
</dbReference>
<name>A0A2B4RUG8_STYPI</name>
<feature type="compositionally biased region" description="Low complexity" evidence="16">
    <location>
        <begin position="3211"/>
        <end position="3221"/>
    </location>
</feature>
<feature type="domain" description="Cadherin" evidence="18">
    <location>
        <begin position="2666"/>
        <end position="2770"/>
    </location>
</feature>
<feature type="domain" description="Cadherin" evidence="18">
    <location>
        <begin position="1304"/>
        <end position="1408"/>
    </location>
</feature>
<feature type="domain" description="Cadherin" evidence="18">
    <location>
        <begin position="1938"/>
        <end position="2040"/>
    </location>
</feature>
<dbReference type="FunFam" id="2.60.40.60:FF:000275">
    <property type="entry name" value="Si:dkey-30k22.7"/>
    <property type="match status" value="1"/>
</dbReference>
<dbReference type="FunFam" id="2.60.40.60:FF:000092">
    <property type="entry name" value="Protocadherin 8"/>
    <property type="match status" value="2"/>
</dbReference>
<keyword evidence="20" id="KW-1185">Reference proteome</keyword>
<dbReference type="InterPro" id="IPR002126">
    <property type="entry name" value="Cadherin-like_dom"/>
</dbReference>
<feature type="transmembrane region" description="Helical" evidence="17">
    <location>
        <begin position="2918"/>
        <end position="2942"/>
    </location>
</feature>
<evidence type="ECO:0000256" key="11">
    <source>
        <dbReference type="ARBA" id="ARBA00023157"/>
    </source>
</evidence>
<feature type="domain" description="Cadherin" evidence="18">
    <location>
        <begin position="469"/>
        <end position="577"/>
    </location>
</feature>
<dbReference type="FunFam" id="2.60.40.60:FF:000080">
    <property type="entry name" value="FAT atypical cadherin 1"/>
    <property type="match status" value="1"/>
</dbReference>
<dbReference type="PRINTS" id="PR00205">
    <property type="entry name" value="CADHERIN"/>
</dbReference>
<feature type="domain" description="Cadherin" evidence="18">
    <location>
        <begin position="2254"/>
        <end position="2354"/>
    </location>
</feature>
<feature type="transmembrane region" description="Helical" evidence="17">
    <location>
        <begin position="21"/>
        <end position="37"/>
    </location>
</feature>
<dbReference type="InterPro" id="IPR020894">
    <property type="entry name" value="Cadherin_CS"/>
</dbReference>
<dbReference type="FunFam" id="2.60.40.60:FF:000015">
    <property type="entry name" value="FAT atypical cadherin 1"/>
    <property type="match status" value="2"/>
</dbReference>
<dbReference type="Pfam" id="PF25374">
    <property type="entry name" value="Cadherin_FAT4_N"/>
    <property type="match status" value="1"/>
</dbReference>
<feature type="domain" description="Cadherin" evidence="18">
    <location>
        <begin position="2042"/>
        <end position="2143"/>
    </location>
</feature>
<dbReference type="FunFam" id="2.60.40.60:FF:000081">
    <property type="entry name" value="protocadherin Fat 4"/>
    <property type="match status" value="1"/>
</dbReference>
<dbReference type="OrthoDB" id="6252479at2759"/>
<reference evidence="20" key="1">
    <citation type="journal article" date="2017" name="bioRxiv">
        <title>Comparative analysis of the genomes of Stylophora pistillata and Acropora digitifera provides evidence for extensive differences between species of corals.</title>
        <authorList>
            <person name="Voolstra C.R."/>
            <person name="Li Y."/>
            <person name="Liew Y.J."/>
            <person name="Baumgarten S."/>
            <person name="Zoccola D."/>
            <person name="Flot J.-F."/>
            <person name="Tambutte S."/>
            <person name="Allemand D."/>
            <person name="Aranda M."/>
        </authorList>
    </citation>
    <scope>NUCLEOTIDE SEQUENCE [LARGE SCALE GENOMIC DNA]</scope>
</reference>
<keyword evidence="5" id="KW-0732">Signal</keyword>
<dbReference type="GO" id="GO:0016477">
    <property type="term" value="P:cell migration"/>
    <property type="evidence" value="ECO:0007669"/>
    <property type="project" value="TreeGrafter"/>
</dbReference>
<feature type="domain" description="Cadherin" evidence="18">
    <location>
        <begin position="681"/>
        <end position="785"/>
    </location>
</feature>
<dbReference type="Pfam" id="PF01049">
    <property type="entry name" value="CADH_Y-type_LIR"/>
    <property type="match status" value="1"/>
</dbReference>
<dbReference type="FunFam" id="2.60.40.60:FF:000020">
    <property type="entry name" value="Dachsous cadherin-related 1b"/>
    <property type="match status" value="9"/>
</dbReference>
<evidence type="ECO:0000256" key="8">
    <source>
        <dbReference type="ARBA" id="ARBA00022889"/>
    </source>
</evidence>
<accession>A0A2B4RUG8</accession>
<dbReference type="FunFam" id="2.60.40.60:FF:000039">
    <property type="entry name" value="FAT atypical cadherin 3"/>
    <property type="match status" value="2"/>
</dbReference>
<dbReference type="GO" id="GO:0007163">
    <property type="term" value="P:establishment or maintenance of cell polarity"/>
    <property type="evidence" value="ECO:0007669"/>
    <property type="project" value="UniProtKB-ARBA"/>
</dbReference>
<feature type="compositionally biased region" description="Polar residues" evidence="16">
    <location>
        <begin position="3009"/>
        <end position="3023"/>
    </location>
</feature>
<proteinExistence type="predicted"/>
<dbReference type="PROSITE" id="PS50268">
    <property type="entry name" value="CADHERIN_2"/>
    <property type="match status" value="27"/>
</dbReference>
<feature type="domain" description="Cadherin" evidence="18">
    <location>
        <begin position="147"/>
        <end position="246"/>
    </location>
</feature>
<feature type="domain" description="Cadherin" evidence="18">
    <location>
        <begin position="1517"/>
        <end position="1624"/>
    </location>
</feature>
<keyword evidence="8 14" id="KW-0130">Cell adhesion</keyword>
<evidence type="ECO:0000256" key="9">
    <source>
        <dbReference type="ARBA" id="ARBA00022989"/>
    </source>
</evidence>
<dbReference type="SMART" id="SM00112">
    <property type="entry name" value="CA"/>
    <property type="match status" value="26"/>
</dbReference>
<evidence type="ECO:0000256" key="15">
    <source>
        <dbReference type="RuleBase" id="RU004357"/>
    </source>
</evidence>
<dbReference type="GO" id="GO:0016342">
    <property type="term" value="C:catenin complex"/>
    <property type="evidence" value="ECO:0007669"/>
    <property type="project" value="TreeGrafter"/>
</dbReference>
<feature type="domain" description="Cadherin" evidence="18">
    <location>
        <begin position="786"/>
        <end position="889"/>
    </location>
</feature>
<comment type="function">
    <text evidence="15">Cadherins are calcium-dependent cell adhesion proteins.</text>
</comment>
<sequence length="3342" mass="366969">MYDSQRTCILRNACQFKTERLRFYVAILWTACVFGLHRCSVSASITNYNNFNVTEGLPKGTFVGSIANQQYDNLIHVYPHDDLILDPISKNITTKIVLDREKISVYIIDLLIQNPFEIISIFINVTDINDNIPTFPMSGYDFKFYEGNPVVVRVRAADDDLGSYAVQNYSIVSGNTDNMFVLTEYIDTVGRLRAKIELQPGKQLDREQRDFYSLTVSAADGGTPPQTGFGLVNITVLDLNDNDPVFNPKKYKANITENSKAFTPIVEVYATDKDIGRYGKVEYAIIHDSSSDPDSHFILQTTERGLILNHAILDREKQDSYSVRVLAHNPGLLGYYKQDSAYVTINVLDENDNSPEVTYTFYLDDAYQVYEDASVGTEVARVWVTDKDAGKNGEIESVTIQGGNGHLRIAYDAQNKVNIISLAKELDREKQPAFPVYIYAKDKGDPQQTTQDGFILNVGDINDNPPKFDQDVFIAVVSENATIGTSVVVAHATDKDIRLNAKLVYNISYTPQAAPYKTWFQIDQATGEIRTGARLDREKFPRLEFLVTVTDSGVPPLGANCTVIVNITDANDNNPVFTKAVYSSTVNENSANNTSVVQVLANDIDSGINGIVHYSLETQHRRVPFSINPNTGLLSTSGQIDFEAQSLYMFNVVASDGGGRFDKSILNISVVDENDNYPVINPTTYDVSVYENLTIDDVIATVMAKDNDSGILSQLNFAFSNRNNDGLFFINSSTGIITLIKPLDRETKDFHRLEVQATDGGGLKSKNSAVIQVTVLDVNDEPPVFEPSSYKFTIYENSDVNTLLGSVYASSKDLGTNADIYYSISGGDIYNVFTINSTGTIFTQNNIDHERSPQLLLTIQAKDGGTPPLYGFANVSVAVNDLNDNAPSFESSVIDVNILEDTKVGEVFYNVTAQDPDSGLFGRVRYTFLSNPNSTFQVNSSTGALTVTHSIDFEGPRLYFIKVLAEDGGSPPLNSTATFRVTVVDVNDHTPKFSNTSYSTHVDELTSAGTNILNVSATDADSGNNARISYSFQSGVDTSMFGLRSNGWLYITRQLDREQQEVYRFTVVATDKGHIPKSSTADVVVYVDDINDNNPKFTQQSYIFSVDENQPNRTFVGQVPASDKDAGANAKISYTFEPPSLEFAIDHNTGIIRTNQVLNREQRSSYTLTVKANDHGASPRTGHASVTVTVQDINDNAPTFKKPFYEKTVSEDIPVNSPVLTVEASDPDAGSNGMITYFFASNPGVFTIDARTGVITTTARLDREKHDRYTLSIGAKDHGNPNQSHVVFVTIHVLDVNDNPPRFVNNSIFVNIPEKQAIGTVVTTVTAKDKDTGNNGKVRYTIDQGNGGKVFEINETSGVITLRKLLDFEKKSKYQLRIVARDRGQNSQSSFLYVTVYVLDSNDNRPTFEMNPVTVQLREGVPLNSNVTTIKAHDYDSGQNSWIRYSIDSQSPGPAKFKVDPSTGVVQTIGRIDREAVDEYTLNIRATDQAFTESERLSSTLTIFIIVSDVNDNKPIFVSPNETFVMEDEGFRYPIITITAIDDDLGSNGKVKYKIEHDENGDSFKKFALNADTGLLELLGTLDHETMPKYVLNISVTDGGTPPQSSFQLLTVFVVDVNDNAPEFNQSLFLGNVSENQPVGTPVMAVSAYDLDSGENGALTYSIPRGNVNQKFAINGSSGVIYTHSTLDREEKDEYTLTVYAMDNVYPRRVGTCTVKIKVLDVNDHRPIFIPSRLNLTVLEHSPPFDFHTLRAQDPDIGQNGRLRYIIQHGNEDAKFSVGEFTGVLSTTAGLDRESKSRYDLVIEARNVVVPFYNASIYVTIFVGDKNDNSPKFVNSSYSVNIRELTKIGTSILRVQATDSDSGKNGEIAFSLSNEALGIFRIDSKTGTLYTLQEFDYDIKAVYNFLCRATDKGVAPRETSVGVTVSIIDENNHAPVFDVIPYEATISSGSSPPQNGLVTVRAKDKDSISITHMTYRLANSSHPFFQLESNSGVVRVKQGVSSIPDKVYVLNIIADDGGNLTGRGIVEITVGSVSPNQPMFVNNTPAFVSLPENSPKSREVARVLANRSNDVVYSIVDGNSGNAFLINSQTGIVTVQNPAQLDFERLRDFRLRIIVSRKSQPSRNDYLTLYVNLTDVNDNKPVFYPANISVQLLEDDGLQSSSFTSRSVASLTTTDKDSGKNQEVTYKIIFGNVDDKFGIDAQLGVLTTKGFLDREKHAVYDLVVNATDKGTPSRSSVSHVVVNIVDVNDNIPAFSGPYLVDVKEDLRVGSLVKRVVATDKDKHPKLMYSFGNDKTSYDVFRIDQLTGDITLLESLDYERNTSYELNVTCSDGRYKSHTTVTVNVKDVNDNAPKFLESSYQATLSEETAQGTSILKVSAEDRDDGSNRELTYAFVTSLDVFRLNATSGVIYTAKKIETSNRDSLYFVVVSATDRGVPQQRAFVTVQIRINRKPIFKEPVYRASIAEGTSPGTTVLTVSAADDSGMNVAKISYKFKFGNSEGLFRIGLRNGIIKVNKFGLDYESEKNYLMGVEALDESTNNSVVVEVNITITDVNDNPPVFDPTEYVKEVYENISIGTTILRVNATDKDSGTNGRLVFSILSGNDKQSFRINSRTGEIVTIKSLDHESIKEHMLSIQASDEGSKPETMLASVRIKVGDVNDNKPEFHILHPEEVGVEENSPVGTLVYELIARDRDSGNNKVVVYSIIGGSGQGLFIIDSGSGELRTNATFDYEARNLYWLLVKAVDKGKPPLDNTVNLTVNIKSMDEFEPIFENSSYEFEEVPGNAKIGYVVGQVAASDEDGGEDGRLRYSFDFVSEDGFAINETTGIIFVNKSLSEVSSKRRKRKSVEETDDVSIESRRVRREIDVTKVKLRVQADSGQPKSFKGLASVEFGIDFACAGCASTGQRGNGDDEGISKNTYIIIGLAILVLVILIAFIVMAAIILRKRKNKRGRQHPPLRYDGSFDEITVYSAPNGNINHVDSSIENVSTPRGVSQEGSPLNGPSDSPACGTDSSDTPNSASSGRGSSEGVDFEDRRHPVIVNGDIGSLHSENYVKTVVGPDSGIQQDSDQVSQLTISDASSMMQGEGLTIDKHSDKIEKLLARLGSQESLHVFGEEGGGEADGGVDVSNLLYAKLAEVDADEDESIIDGMRPFVEEGHDHPSYGGSLSSIVGSREELTGSYNWDYLLDWGPQFQPLADVFLEIGKMKDDAPPKKTLSLSLPSSRDSRNPQAGVVTTDMLSSVSSLPRSPISPPSTRYTSPAFSPNFTPAITPLVTRSPSVSPLDTGASTPAFSPTGTTPKSGSRPSSMHVPVLHLRRDSHDGSNSDLTHSPSISDNESNLEIDV</sequence>
<evidence type="ECO:0000259" key="18">
    <source>
        <dbReference type="PROSITE" id="PS50268"/>
    </source>
</evidence>
<keyword evidence="2" id="KW-1003">Cell membrane</keyword>
<keyword evidence="9 17" id="KW-1133">Transmembrane helix</keyword>
<feature type="domain" description="Cadherin" evidence="18">
    <location>
        <begin position="2144"/>
        <end position="2254"/>
    </location>
</feature>
<dbReference type="InterPro" id="IPR000233">
    <property type="entry name" value="Cadherin_Y-type_LIR"/>
</dbReference>
<keyword evidence="3" id="KW-0245">EGF-like domain</keyword>
<feature type="domain" description="Cadherin" evidence="18">
    <location>
        <begin position="2455"/>
        <end position="2559"/>
    </location>
</feature>
<feature type="domain" description="Cadherin" evidence="18">
    <location>
        <begin position="85"/>
        <end position="135"/>
    </location>
</feature>
<dbReference type="FunFam" id="2.60.40.60:FF:000005">
    <property type="entry name" value="Protocadherin 9"/>
    <property type="match status" value="1"/>
</dbReference>
<feature type="domain" description="Cadherin" evidence="18">
    <location>
        <begin position="2355"/>
        <end position="2459"/>
    </location>
</feature>
<dbReference type="Gene3D" id="2.60.40.60">
    <property type="entry name" value="Cadherins"/>
    <property type="match status" value="27"/>
</dbReference>
<dbReference type="GO" id="GO:0009887">
    <property type="term" value="P:animal organ morphogenesis"/>
    <property type="evidence" value="ECO:0007669"/>
    <property type="project" value="UniProtKB-ARBA"/>
</dbReference>
<dbReference type="Gene3D" id="4.10.900.10">
    <property type="entry name" value="TCF3-CBD (Catenin binding domain)"/>
    <property type="match status" value="1"/>
</dbReference>
<feature type="domain" description="Cadherin" evidence="18">
    <location>
        <begin position="890"/>
        <end position="993"/>
    </location>
</feature>
<feature type="domain" description="Cadherin" evidence="18">
    <location>
        <begin position="1625"/>
        <end position="1729"/>
    </location>
</feature>
<feature type="region of interest" description="Disordered" evidence="16">
    <location>
        <begin position="3209"/>
        <end position="3342"/>
    </location>
</feature>
<dbReference type="InterPro" id="IPR015919">
    <property type="entry name" value="Cadherin-like_sf"/>
</dbReference>
<comment type="caution">
    <text evidence="19">The sequence shown here is derived from an EMBL/GenBank/DDBJ whole genome shotgun (WGS) entry which is preliminary data.</text>
</comment>
<feature type="region of interest" description="Disordered" evidence="16">
    <location>
        <begin position="2978"/>
        <end position="3034"/>
    </location>
</feature>
<feature type="compositionally biased region" description="Polar residues" evidence="16">
    <location>
        <begin position="3259"/>
        <end position="3304"/>
    </location>
</feature>
<keyword evidence="12" id="KW-0325">Glycoprotein</keyword>
<dbReference type="FunFam" id="2.60.40.60:FF:000116">
    <property type="entry name" value="Dachsous cadherin-related 2"/>
    <property type="match status" value="1"/>
</dbReference>
<keyword evidence="4 14" id="KW-0812">Transmembrane</keyword>
<feature type="domain" description="Cadherin" evidence="18">
    <location>
        <begin position="2779"/>
        <end position="2882"/>
    </location>
</feature>
<feature type="compositionally biased region" description="Polar residues" evidence="16">
    <location>
        <begin position="2978"/>
        <end position="3002"/>
    </location>
</feature>
<dbReference type="GO" id="GO:0008013">
    <property type="term" value="F:beta-catenin binding"/>
    <property type="evidence" value="ECO:0007669"/>
    <property type="project" value="TreeGrafter"/>
</dbReference>
<keyword evidence="11" id="KW-1015">Disulfide bond</keyword>
<dbReference type="PANTHER" id="PTHR24027:SF438">
    <property type="entry name" value="CADHERIN 23"/>
    <property type="match status" value="1"/>
</dbReference>
<dbReference type="Proteomes" id="UP000225706">
    <property type="component" value="Unassembled WGS sequence"/>
</dbReference>
<feature type="domain" description="Cadherin" evidence="18">
    <location>
        <begin position="1834"/>
        <end position="1937"/>
    </location>
</feature>